<dbReference type="SUPFAM" id="SSF50800">
    <property type="entry name" value="PK beta-barrel domain-like"/>
    <property type="match status" value="1"/>
</dbReference>
<dbReference type="PANTHER" id="PTHR30212:SF2">
    <property type="entry name" value="PROTEIN YIIM"/>
    <property type="match status" value="1"/>
</dbReference>
<dbReference type="OrthoDB" id="9786134at2"/>
<dbReference type="AlphaFoldDB" id="A0A5B8UKU4"/>
<dbReference type="EMBL" id="CP042433">
    <property type="protein sequence ID" value="QEC57311.1"/>
    <property type="molecule type" value="Genomic_DNA"/>
</dbReference>
<reference evidence="2 3" key="1">
    <citation type="journal article" date="2015" name="Int. J. Syst. Evol. Microbiol.">
        <title>Flavisolibacter ginsenosidimutans sp. nov., with ginsenoside-converting activity isolated from soil used for cultivating ginseng.</title>
        <authorList>
            <person name="Zhao Y."/>
            <person name="Liu Q."/>
            <person name="Kang M.S."/>
            <person name="Jin F."/>
            <person name="Yu H."/>
            <person name="Im W.T."/>
        </authorList>
    </citation>
    <scope>NUCLEOTIDE SEQUENCE [LARGE SCALE GENOMIC DNA]</scope>
    <source>
        <strain evidence="2 3">Gsoil 636</strain>
    </source>
</reference>
<organism evidence="2 3">
    <name type="scientific">Flavisolibacter ginsenosidimutans</name>
    <dbReference type="NCBI Taxonomy" id="661481"/>
    <lineage>
        <taxon>Bacteria</taxon>
        <taxon>Pseudomonadati</taxon>
        <taxon>Bacteroidota</taxon>
        <taxon>Chitinophagia</taxon>
        <taxon>Chitinophagales</taxon>
        <taxon>Chitinophagaceae</taxon>
        <taxon>Flavisolibacter</taxon>
    </lineage>
</organism>
<dbReference type="Gene3D" id="2.40.33.20">
    <property type="entry name" value="PK beta-barrel domain-like"/>
    <property type="match status" value="1"/>
</dbReference>
<evidence type="ECO:0000259" key="1">
    <source>
        <dbReference type="PROSITE" id="PS51340"/>
    </source>
</evidence>
<dbReference type="InterPro" id="IPR005302">
    <property type="entry name" value="MoCF_Sase_C"/>
</dbReference>
<evidence type="ECO:0000313" key="3">
    <source>
        <dbReference type="Proteomes" id="UP000321204"/>
    </source>
</evidence>
<dbReference type="GO" id="GO:0030170">
    <property type="term" value="F:pyridoxal phosphate binding"/>
    <property type="evidence" value="ECO:0007669"/>
    <property type="project" value="InterPro"/>
</dbReference>
<evidence type="ECO:0000313" key="2">
    <source>
        <dbReference type="EMBL" id="QEC57311.1"/>
    </source>
</evidence>
<dbReference type="InterPro" id="IPR052353">
    <property type="entry name" value="Benzoxazolinone_Detox_Enz"/>
</dbReference>
<feature type="domain" description="MOSC" evidence="1">
    <location>
        <begin position="28"/>
        <end position="163"/>
    </location>
</feature>
<proteinExistence type="predicted"/>
<keyword evidence="3" id="KW-1185">Reference proteome</keyword>
<dbReference type="KEGG" id="fgg:FSB75_15860"/>
<protein>
    <submittedName>
        <fullName evidence="2">MOSC domain-containing protein</fullName>
    </submittedName>
</protein>
<dbReference type="PROSITE" id="PS51340">
    <property type="entry name" value="MOSC"/>
    <property type="match status" value="1"/>
</dbReference>
<sequence>MKLLSLNVGKPQEITWDGKTLRTSIFKSAVADERKVSFLNIEGDEQSDLRVHGGVNKAVYAYDVSHYEHWKKLLRRQDWPCGLFGENLTTEGLPDDKVKIGDVYQIGTALMQVVQPRFPCNKLNVRFQLPDMAERFATQRRHGIYFRVVKEGVLKAGDEISLLDPSPFNVTVQQYVDCYYAKGADKTLVDAILSIPFLPESQRRAFTSFA</sequence>
<dbReference type="Proteomes" id="UP000321204">
    <property type="component" value="Chromosome"/>
</dbReference>
<name>A0A5B8UKU4_9BACT</name>
<dbReference type="PANTHER" id="PTHR30212">
    <property type="entry name" value="PROTEIN YIIM"/>
    <property type="match status" value="1"/>
</dbReference>
<accession>A0A5B8UKU4</accession>
<dbReference type="RefSeq" id="WP_146789490.1">
    <property type="nucleotide sequence ID" value="NZ_BAABIO010000003.1"/>
</dbReference>
<dbReference type="InterPro" id="IPR011037">
    <property type="entry name" value="Pyrv_Knase-like_insert_dom_sf"/>
</dbReference>
<dbReference type="GO" id="GO:0003824">
    <property type="term" value="F:catalytic activity"/>
    <property type="evidence" value="ECO:0007669"/>
    <property type="project" value="InterPro"/>
</dbReference>
<dbReference type="Pfam" id="PF03473">
    <property type="entry name" value="MOSC"/>
    <property type="match status" value="1"/>
</dbReference>
<gene>
    <name evidence="2" type="ORF">FSB75_15860</name>
</gene>
<dbReference type="GO" id="GO:0030151">
    <property type="term" value="F:molybdenum ion binding"/>
    <property type="evidence" value="ECO:0007669"/>
    <property type="project" value="InterPro"/>
</dbReference>